<dbReference type="Pfam" id="PF00440">
    <property type="entry name" value="TetR_N"/>
    <property type="match status" value="1"/>
</dbReference>
<dbReference type="STRING" id="1162668.LFE_1618"/>
<gene>
    <name evidence="6" type="ordered locus">LFE_1618</name>
</gene>
<dbReference type="HOGENOM" id="CLU_1487289_0_0_0"/>
<organism evidence="6 7">
    <name type="scientific">Leptospirillum ferrooxidans (strain C2-3)</name>
    <dbReference type="NCBI Taxonomy" id="1162668"/>
    <lineage>
        <taxon>Bacteria</taxon>
        <taxon>Pseudomonadati</taxon>
        <taxon>Nitrospirota</taxon>
        <taxon>Nitrospiria</taxon>
        <taxon>Nitrospirales</taxon>
        <taxon>Nitrospiraceae</taxon>
        <taxon>Leptospirillum</taxon>
    </lineage>
</organism>
<keyword evidence="3" id="KW-0804">Transcription</keyword>
<evidence type="ECO:0000313" key="6">
    <source>
        <dbReference type="EMBL" id="BAM07300.1"/>
    </source>
</evidence>
<keyword evidence="7" id="KW-1185">Reference proteome</keyword>
<evidence type="ECO:0000313" key="7">
    <source>
        <dbReference type="Proteomes" id="UP000007382"/>
    </source>
</evidence>
<dbReference type="PANTHER" id="PTHR47506:SF1">
    <property type="entry name" value="HTH-TYPE TRANSCRIPTIONAL REGULATOR YJDC"/>
    <property type="match status" value="1"/>
</dbReference>
<dbReference type="AlphaFoldDB" id="I0IPV1"/>
<dbReference type="InterPro" id="IPR009057">
    <property type="entry name" value="Homeodomain-like_sf"/>
</dbReference>
<dbReference type="PROSITE" id="PS50977">
    <property type="entry name" value="HTH_TETR_2"/>
    <property type="match status" value="1"/>
</dbReference>
<name>I0IPV1_LEPFC</name>
<dbReference type="SUPFAM" id="SSF46689">
    <property type="entry name" value="Homeodomain-like"/>
    <property type="match status" value="1"/>
</dbReference>
<keyword evidence="2 4" id="KW-0238">DNA-binding</keyword>
<evidence type="ECO:0000256" key="2">
    <source>
        <dbReference type="ARBA" id="ARBA00023125"/>
    </source>
</evidence>
<dbReference type="GO" id="GO:0003677">
    <property type="term" value="F:DNA binding"/>
    <property type="evidence" value="ECO:0007669"/>
    <property type="project" value="UniProtKB-UniRule"/>
</dbReference>
<reference evidence="7" key="2">
    <citation type="submission" date="2012-03" db="EMBL/GenBank/DDBJ databases">
        <title>The complete genome sequence of the pioneer microbe on fresh volcanic deposit, Leptospirillum ferrooxidans strain C2-3.</title>
        <authorList>
            <person name="Fujimura R."/>
            <person name="Sato Y."/>
            <person name="Nishizawa T."/>
            <person name="Nanba K."/>
            <person name="Oshima K."/>
            <person name="Hattori M."/>
            <person name="Kamijo T."/>
            <person name="Ohta H."/>
        </authorList>
    </citation>
    <scope>NUCLEOTIDE SEQUENCE [LARGE SCALE GENOMIC DNA]</scope>
    <source>
        <strain evidence="7">C2-3</strain>
    </source>
</reference>
<dbReference type="Proteomes" id="UP000007382">
    <property type="component" value="Chromosome"/>
</dbReference>
<feature type="domain" description="HTH tetR-type" evidence="5">
    <location>
        <begin position="1"/>
        <end position="50"/>
    </location>
</feature>
<dbReference type="PATRIC" id="fig|1162668.3.peg.1929"/>
<evidence type="ECO:0000256" key="3">
    <source>
        <dbReference type="ARBA" id="ARBA00023163"/>
    </source>
</evidence>
<evidence type="ECO:0000256" key="1">
    <source>
        <dbReference type="ARBA" id="ARBA00023015"/>
    </source>
</evidence>
<dbReference type="InterPro" id="IPR036271">
    <property type="entry name" value="Tet_transcr_reg_TetR-rel_C_sf"/>
</dbReference>
<reference evidence="6 7" key="1">
    <citation type="journal article" date="2012" name="J. Bacteriol.">
        <title>Complete Genome Sequence of Leptospirillum ferrooxidans Strain C2-3, Isolated from a Fresh Volcanic Ash Deposit on the Island of Miyake, Japan.</title>
        <authorList>
            <person name="Fujimura R."/>
            <person name="Sato Y."/>
            <person name="Nishizawa T."/>
            <person name="Oshima K."/>
            <person name="Kim S.-W."/>
            <person name="Hattori M."/>
            <person name="Kamijo T."/>
            <person name="Ohta H."/>
        </authorList>
    </citation>
    <scope>NUCLEOTIDE SEQUENCE [LARGE SCALE GENOMIC DNA]</scope>
    <source>
        <strain evidence="6 7">C2-3</strain>
    </source>
</reference>
<dbReference type="KEGG" id="lfc:LFE_1618"/>
<feature type="DNA-binding region" description="H-T-H motif" evidence="4">
    <location>
        <begin position="13"/>
        <end position="32"/>
    </location>
</feature>
<dbReference type="EMBL" id="AP012342">
    <property type="protein sequence ID" value="BAM07300.1"/>
    <property type="molecule type" value="Genomic_DNA"/>
</dbReference>
<accession>I0IPV1</accession>
<evidence type="ECO:0000256" key="4">
    <source>
        <dbReference type="PROSITE-ProRule" id="PRU00335"/>
    </source>
</evidence>
<dbReference type="InterPro" id="IPR001647">
    <property type="entry name" value="HTH_TetR"/>
</dbReference>
<sequence length="181" mass="20956">MRLFVRDGLCETSLRDIAAATGYSNTVLYKFFESKNTLAIHLFERCYGTLVMSVQESMDPQQTFHEDLNALVDRYIRFLDQNLDAVIYVHENLRLFWPQASSKTRLNPLLGLLRQWIEKGKAEGTVDPEESTDLLASLTIGLLSQFARMLYFQECEPPALKWRESIKDLLERALSQKEGRF</sequence>
<dbReference type="PANTHER" id="PTHR47506">
    <property type="entry name" value="TRANSCRIPTIONAL REGULATORY PROTEIN"/>
    <property type="match status" value="1"/>
</dbReference>
<dbReference type="SUPFAM" id="SSF48498">
    <property type="entry name" value="Tetracyclin repressor-like, C-terminal domain"/>
    <property type="match status" value="1"/>
</dbReference>
<evidence type="ECO:0000259" key="5">
    <source>
        <dbReference type="PROSITE" id="PS50977"/>
    </source>
</evidence>
<dbReference type="Gene3D" id="1.10.357.10">
    <property type="entry name" value="Tetracycline Repressor, domain 2"/>
    <property type="match status" value="1"/>
</dbReference>
<keyword evidence="1" id="KW-0805">Transcription regulation</keyword>
<dbReference type="eggNOG" id="COG1309">
    <property type="taxonomic scope" value="Bacteria"/>
</dbReference>
<proteinExistence type="predicted"/>
<protein>
    <recommendedName>
        <fullName evidence="5">HTH tetR-type domain-containing protein</fullName>
    </recommendedName>
</protein>